<evidence type="ECO:0000313" key="2">
    <source>
        <dbReference type="EMBL" id="THD10511.1"/>
    </source>
</evidence>
<name>A0A4V3UTG2_9GAMM</name>
<sequence>MRFVIAALLLIFALLGAAFAALNSGTVHYDFLLVEADLPKGVTLLAVLVLGWLLGGLSAWLGLGARRRRRASGRGQGDGQDAA</sequence>
<accession>A0A4V3UTG2</accession>
<evidence type="ECO:0000313" key="3">
    <source>
        <dbReference type="Proteomes" id="UP000307749"/>
    </source>
</evidence>
<organism evidence="2 3">
    <name type="scientific">Metallibacterium scheffleri</name>
    <dbReference type="NCBI Taxonomy" id="993689"/>
    <lineage>
        <taxon>Bacteria</taxon>
        <taxon>Pseudomonadati</taxon>
        <taxon>Pseudomonadota</taxon>
        <taxon>Gammaproteobacteria</taxon>
        <taxon>Lysobacterales</taxon>
        <taxon>Rhodanobacteraceae</taxon>
        <taxon>Metallibacterium</taxon>
    </lineage>
</organism>
<dbReference type="AlphaFoldDB" id="A0A4V3UTG2"/>
<dbReference type="Proteomes" id="UP000307749">
    <property type="component" value="Unassembled WGS sequence"/>
</dbReference>
<proteinExistence type="predicted"/>
<dbReference type="STRING" id="993689.GCA_002077135_02120"/>
<keyword evidence="3" id="KW-1185">Reference proteome</keyword>
<gene>
    <name evidence="2" type="ORF">B1806_07945</name>
</gene>
<comment type="caution">
    <text evidence="2">The sequence shown here is derived from an EMBL/GenBank/DDBJ whole genome shotgun (WGS) entry which is preliminary data.</text>
</comment>
<evidence type="ECO:0008006" key="4">
    <source>
        <dbReference type="Google" id="ProtNLM"/>
    </source>
</evidence>
<feature type="transmembrane region" description="Helical" evidence="1">
    <location>
        <begin position="44"/>
        <end position="65"/>
    </location>
</feature>
<keyword evidence="1" id="KW-1133">Transmembrane helix</keyword>
<evidence type="ECO:0000256" key="1">
    <source>
        <dbReference type="SAM" id="Phobius"/>
    </source>
</evidence>
<protein>
    <recommendedName>
        <fullName evidence="4">Lipopolysaccharide assembly protein A domain-containing protein</fullName>
    </recommendedName>
</protein>
<dbReference type="EMBL" id="MWQO01000025">
    <property type="protein sequence ID" value="THD10511.1"/>
    <property type="molecule type" value="Genomic_DNA"/>
</dbReference>
<reference evidence="2 3" key="1">
    <citation type="submission" date="2017-02" db="EMBL/GenBank/DDBJ databases">
        <title>Whole genome sequencing of Metallibacterium scheffleri DSM 24874 (T).</title>
        <authorList>
            <person name="Kumar S."/>
            <person name="Patil P."/>
            <person name="Patil P.B."/>
        </authorList>
    </citation>
    <scope>NUCLEOTIDE SEQUENCE [LARGE SCALE GENOMIC DNA]</scope>
    <source>
        <strain evidence="2 3">DSM 24874</strain>
    </source>
</reference>
<dbReference type="RefSeq" id="WP_081127476.1">
    <property type="nucleotide sequence ID" value="NZ_DAHXOC010000003.1"/>
</dbReference>
<keyword evidence="1" id="KW-0472">Membrane</keyword>
<keyword evidence="1" id="KW-0812">Transmembrane</keyword>